<evidence type="ECO:0000313" key="6">
    <source>
        <dbReference type="Proteomes" id="UP001612915"/>
    </source>
</evidence>
<dbReference type="CDD" id="cd18876">
    <property type="entry name" value="NUDIX_Hydrolase"/>
    <property type="match status" value="1"/>
</dbReference>
<dbReference type="InterPro" id="IPR015797">
    <property type="entry name" value="NUDIX_hydrolase-like_dom_sf"/>
</dbReference>
<dbReference type="InterPro" id="IPR000086">
    <property type="entry name" value="NUDIX_hydrolase_dom"/>
</dbReference>
<keyword evidence="6" id="KW-1185">Reference proteome</keyword>
<protein>
    <submittedName>
        <fullName evidence="5">NUDIX domain-containing protein</fullName>
    </submittedName>
</protein>
<keyword evidence="3" id="KW-0460">Magnesium</keyword>
<comment type="cofactor">
    <cofactor evidence="1">
        <name>Mg(2+)</name>
        <dbReference type="ChEBI" id="CHEBI:18420"/>
    </cofactor>
</comment>
<evidence type="ECO:0000256" key="1">
    <source>
        <dbReference type="ARBA" id="ARBA00001946"/>
    </source>
</evidence>
<dbReference type="EMBL" id="JBITLV010000001">
    <property type="protein sequence ID" value="MFI7586146.1"/>
    <property type="molecule type" value="Genomic_DNA"/>
</dbReference>
<sequence length="180" mass="19457">MGDVLRTRIDADLVLEGEPEPEFVPGVAATFPRKRVSAAVLVRDAGGRVLLLEQSYRSTWGLPGGVLEDDEPPLTGVLRELREELGVEWPVGRMLAVDWAPRHGVWGDAVHFLFDGGVVDARDVAGFRLEPGEIDAVHLVEPAAVGAHTRPSLARRVAAGLDAVATGRTHLLTFGRRMES</sequence>
<dbReference type="PANTHER" id="PTHR43046:SF12">
    <property type="entry name" value="GDP-MANNOSE MANNOSYL HYDROLASE"/>
    <property type="match status" value="1"/>
</dbReference>
<dbReference type="Pfam" id="PF00293">
    <property type="entry name" value="NUDIX"/>
    <property type="match status" value="1"/>
</dbReference>
<dbReference type="PROSITE" id="PS51462">
    <property type="entry name" value="NUDIX"/>
    <property type="match status" value="1"/>
</dbReference>
<dbReference type="Gene3D" id="3.90.79.10">
    <property type="entry name" value="Nucleoside Triphosphate Pyrophosphohydrolase"/>
    <property type="match status" value="1"/>
</dbReference>
<proteinExistence type="predicted"/>
<dbReference type="RefSeq" id="WP_398275277.1">
    <property type="nucleotide sequence ID" value="NZ_JBITLV010000001.1"/>
</dbReference>
<evidence type="ECO:0000256" key="3">
    <source>
        <dbReference type="ARBA" id="ARBA00022842"/>
    </source>
</evidence>
<evidence type="ECO:0000313" key="5">
    <source>
        <dbReference type="EMBL" id="MFI7586146.1"/>
    </source>
</evidence>
<dbReference type="PROSITE" id="PS00893">
    <property type="entry name" value="NUDIX_BOX"/>
    <property type="match status" value="1"/>
</dbReference>
<comment type="caution">
    <text evidence="5">The sequence shown here is derived from an EMBL/GenBank/DDBJ whole genome shotgun (WGS) entry which is preliminary data.</text>
</comment>
<dbReference type="SUPFAM" id="SSF55811">
    <property type="entry name" value="Nudix"/>
    <property type="match status" value="1"/>
</dbReference>
<evidence type="ECO:0000259" key="4">
    <source>
        <dbReference type="PROSITE" id="PS51462"/>
    </source>
</evidence>
<organism evidence="5 6">
    <name type="scientific">Spongisporangium articulatum</name>
    <dbReference type="NCBI Taxonomy" id="3362603"/>
    <lineage>
        <taxon>Bacteria</taxon>
        <taxon>Bacillati</taxon>
        <taxon>Actinomycetota</taxon>
        <taxon>Actinomycetes</taxon>
        <taxon>Kineosporiales</taxon>
        <taxon>Kineosporiaceae</taxon>
        <taxon>Spongisporangium</taxon>
    </lineage>
</organism>
<keyword evidence="2" id="KW-0378">Hydrolase</keyword>
<dbReference type="Proteomes" id="UP001612915">
    <property type="component" value="Unassembled WGS sequence"/>
</dbReference>
<reference evidence="5 6" key="1">
    <citation type="submission" date="2024-10" db="EMBL/GenBank/DDBJ databases">
        <title>The Natural Products Discovery Center: Release of the First 8490 Sequenced Strains for Exploring Actinobacteria Biosynthetic Diversity.</title>
        <authorList>
            <person name="Kalkreuter E."/>
            <person name="Kautsar S.A."/>
            <person name="Yang D."/>
            <person name="Bader C.D."/>
            <person name="Teijaro C.N."/>
            <person name="Fluegel L."/>
            <person name="Davis C.M."/>
            <person name="Simpson J.R."/>
            <person name="Lauterbach L."/>
            <person name="Steele A.D."/>
            <person name="Gui C."/>
            <person name="Meng S."/>
            <person name="Li G."/>
            <person name="Viehrig K."/>
            <person name="Ye F."/>
            <person name="Su P."/>
            <person name="Kiefer A.F."/>
            <person name="Nichols A."/>
            <person name="Cepeda A.J."/>
            <person name="Yan W."/>
            <person name="Fan B."/>
            <person name="Jiang Y."/>
            <person name="Adhikari A."/>
            <person name="Zheng C.-J."/>
            <person name="Schuster L."/>
            <person name="Cowan T.M."/>
            <person name="Smanski M.J."/>
            <person name="Chevrette M.G."/>
            <person name="De Carvalho L.P.S."/>
            <person name="Shen B."/>
        </authorList>
    </citation>
    <scope>NUCLEOTIDE SEQUENCE [LARGE SCALE GENOMIC DNA]</scope>
    <source>
        <strain evidence="5 6">NPDC049639</strain>
    </source>
</reference>
<dbReference type="PANTHER" id="PTHR43046">
    <property type="entry name" value="GDP-MANNOSE MANNOSYL HYDROLASE"/>
    <property type="match status" value="1"/>
</dbReference>
<name>A0ABW8AKK8_9ACTN</name>
<gene>
    <name evidence="5" type="ORF">ACIB24_03615</name>
</gene>
<accession>A0ABW8AKK8</accession>
<feature type="domain" description="Nudix hydrolase" evidence="4">
    <location>
        <begin position="32"/>
        <end position="162"/>
    </location>
</feature>
<dbReference type="InterPro" id="IPR020084">
    <property type="entry name" value="NUDIX_hydrolase_CS"/>
</dbReference>
<evidence type="ECO:0000256" key="2">
    <source>
        <dbReference type="ARBA" id="ARBA00022801"/>
    </source>
</evidence>